<dbReference type="Pfam" id="PF04748">
    <property type="entry name" value="Polysacc_deac_2"/>
    <property type="match status" value="1"/>
</dbReference>
<dbReference type="RefSeq" id="WP_277563878.1">
    <property type="nucleotide sequence ID" value="NZ_JAPDHZ010000002.1"/>
</dbReference>
<accession>A0A9X4KH51</accession>
<gene>
    <name evidence="3" type="ORF">OMP38_03320</name>
</gene>
<evidence type="ECO:0000313" key="3">
    <source>
        <dbReference type="EMBL" id="MDG0789992.1"/>
    </source>
</evidence>
<dbReference type="EMBL" id="JAPDHZ010000002">
    <property type="protein sequence ID" value="MDG0789992.1"/>
    <property type="molecule type" value="Genomic_DNA"/>
</dbReference>
<evidence type="ECO:0000256" key="2">
    <source>
        <dbReference type="SAM" id="SignalP"/>
    </source>
</evidence>
<feature type="region of interest" description="Disordered" evidence="1">
    <location>
        <begin position="275"/>
        <end position="309"/>
    </location>
</feature>
<dbReference type="AlphaFoldDB" id="A0A9X4KH51"/>
<feature type="chain" id="PRO_5040720722" evidence="2">
    <location>
        <begin position="42"/>
        <end position="309"/>
    </location>
</feature>
<dbReference type="PANTHER" id="PTHR30105:SF2">
    <property type="entry name" value="DIVERGENT POLYSACCHARIDE DEACETYLASE SUPERFAMILY"/>
    <property type="match status" value="1"/>
</dbReference>
<dbReference type="InterPro" id="IPR006837">
    <property type="entry name" value="Divergent_DAC"/>
</dbReference>
<keyword evidence="2" id="KW-0732">Signal</keyword>
<sequence length="309" mass="32998">MKKGWRWKKRLLKRGGIRLASVAASVIVALNALPAPSSASAAVPAGQDAPKEHTVAVVIDDFGNRMKGTAEMLRLPIPITAAVMPFLPTSQADAEAAHAAGREVIVHLPMEPVKGKPSWLGPKAILTALSDEEIRLRTEAAIADVPHAVGMNNHMGSRATADERVMRVVLQVCKERGLFFLDSRTSYKSVVPKLAREMGVPLLQNDLFLDDVYTDRHVGGQILLLKARVQKHDRTVVIGHVGPPGLITSGQLAAAIPALRQASVRFVKLSELLSPSAPYSLPGAKLPGSASVDESEPGAKVPEESPTSR</sequence>
<keyword evidence="4" id="KW-1185">Reference proteome</keyword>
<comment type="caution">
    <text evidence="3">The sequence shown here is derived from an EMBL/GenBank/DDBJ whole genome shotgun (WGS) entry which is preliminary data.</text>
</comment>
<name>A0A9X4KH51_9BACL</name>
<feature type="signal peptide" evidence="2">
    <location>
        <begin position="1"/>
        <end position="41"/>
    </location>
</feature>
<dbReference type="CDD" id="cd10936">
    <property type="entry name" value="CE4_DAC2"/>
    <property type="match status" value="1"/>
</dbReference>
<reference evidence="3 4" key="1">
    <citation type="submission" date="2022-10" db="EMBL/GenBank/DDBJ databases">
        <title>Comparative genomic analysis of Cohnella hashimotonis sp. nov., isolated from the International Space Station.</title>
        <authorList>
            <person name="Simpson A."/>
            <person name="Venkateswaran K."/>
        </authorList>
    </citation>
    <scope>NUCLEOTIDE SEQUENCE [LARGE SCALE GENOMIC DNA]</scope>
    <source>
        <strain evidence="3 4">DSM 18997</strain>
    </source>
</reference>
<dbReference type="Proteomes" id="UP001153387">
    <property type="component" value="Unassembled WGS sequence"/>
</dbReference>
<dbReference type="InterPro" id="IPR011330">
    <property type="entry name" value="Glyco_hydro/deAcase_b/a-brl"/>
</dbReference>
<dbReference type="PANTHER" id="PTHR30105">
    <property type="entry name" value="UNCHARACTERIZED YIBQ-RELATED"/>
    <property type="match status" value="1"/>
</dbReference>
<protein>
    <submittedName>
        <fullName evidence="3">Divergent polysaccharide deacetylase family protein</fullName>
    </submittedName>
</protein>
<dbReference type="SUPFAM" id="SSF88713">
    <property type="entry name" value="Glycoside hydrolase/deacetylase"/>
    <property type="match status" value="1"/>
</dbReference>
<dbReference type="GO" id="GO:0005975">
    <property type="term" value="P:carbohydrate metabolic process"/>
    <property type="evidence" value="ECO:0007669"/>
    <property type="project" value="InterPro"/>
</dbReference>
<organism evidence="3 4">
    <name type="scientific">Cohnella ginsengisoli</name>
    <dbReference type="NCBI Taxonomy" id="425004"/>
    <lineage>
        <taxon>Bacteria</taxon>
        <taxon>Bacillati</taxon>
        <taxon>Bacillota</taxon>
        <taxon>Bacilli</taxon>
        <taxon>Bacillales</taxon>
        <taxon>Paenibacillaceae</taxon>
        <taxon>Cohnella</taxon>
    </lineage>
</organism>
<evidence type="ECO:0000256" key="1">
    <source>
        <dbReference type="SAM" id="MobiDB-lite"/>
    </source>
</evidence>
<proteinExistence type="predicted"/>
<dbReference type="Gene3D" id="3.20.20.370">
    <property type="entry name" value="Glycoside hydrolase/deacetylase"/>
    <property type="match status" value="1"/>
</dbReference>
<evidence type="ECO:0000313" key="4">
    <source>
        <dbReference type="Proteomes" id="UP001153387"/>
    </source>
</evidence>